<dbReference type="InterPro" id="IPR005467">
    <property type="entry name" value="His_kinase_dom"/>
</dbReference>
<name>A0ABV2T2J9_9BACT</name>
<dbReference type="Gene3D" id="1.10.287.130">
    <property type="match status" value="1"/>
</dbReference>
<dbReference type="EMBL" id="JBEXAC010000001">
    <property type="protein sequence ID" value="MET6997253.1"/>
    <property type="molecule type" value="Genomic_DNA"/>
</dbReference>
<dbReference type="SUPFAM" id="SSF47384">
    <property type="entry name" value="Homodimeric domain of signal transducing histidine kinase"/>
    <property type="match status" value="1"/>
</dbReference>
<dbReference type="Gene3D" id="1.25.40.10">
    <property type="entry name" value="Tetratricopeptide repeat domain"/>
    <property type="match status" value="1"/>
</dbReference>
<dbReference type="PANTHER" id="PTHR43711:SF1">
    <property type="entry name" value="HISTIDINE KINASE 1"/>
    <property type="match status" value="1"/>
</dbReference>
<reference evidence="9 10" key="1">
    <citation type="submission" date="2024-06" db="EMBL/GenBank/DDBJ databases">
        <title>Chitinophaga defluvii sp. nov., isolated from municipal sewage.</title>
        <authorList>
            <person name="Zhang L."/>
        </authorList>
    </citation>
    <scope>NUCLEOTIDE SEQUENCE [LARGE SCALE GENOMIC DNA]</scope>
    <source>
        <strain evidence="9 10">H8</strain>
    </source>
</reference>
<organism evidence="9 10">
    <name type="scientific">Chitinophaga defluvii</name>
    <dbReference type="NCBI Taxonomy" id="3163343"/>
    <lineage>
        <taxon>Bacteria</taxon>
        <taxon>Pseudomonadati</taxon>
        <taxon>Bacteroidota</taxon>
        <taxon>Chitinophagia</taxon>
        <taxon>Chitinophagales</taxon>
        <taxon>Chitinophagaceae</taxon>
        <taxon>Chitinophaga</taxon>
    </lineage>
</organism>
<dbReference type="SUPFAM" id="SSF48452">
    <property type="entry name" value="TPR-like"/>
    <property type="match status" value="1"/>
</dbReference>
<dbReference type="InterPro" id="IPR036890">
    <property type="entry name" value="HATPase_C_sf"/>
</dbReference>
<dbReference type="SMART" id="SM00028">
    <property type="entry name" value="TPR"/>
    <property type="match status" value="4"/>
</dbReference>
<dbReference type="SMART" id="SM00387">
    <property type="entry name" value="HATPase_c"/>
    <property type="match status" value="1"/>
</dbReference>
<dbReference type="InterPro" id="IPR004358">
    <property type="entry name" value="Sig_transdc_His_kin-like_C"/>
</dbReference>
<keyword evidence="7" id="KW-0812">Transmembrane</keyword>
<keyword evidence="7" id="KW-1133">Transmembrane helix</keyword>
<evidence type="ECO:0000256" key="5">
    <source>
        <dbReference type="ARBA" id="ARBA00022777"/>
    </source>
</evidence>
<dbReference type="Gene3D" id="3.30.565.10">
    <property type="entry name" value="Histidine kinase-like ATPase, C-terminal domain"/>
    <property type="match status" value="1"/>
</dbReference>
<dbReference type="Pfam" id="PF13424">
    <property type="entry name" value="TPR_12"/>
    <property type="match status" value="1"/>
</dbReference>
<protein>
    <recommendedName>
        <fullName evidence="2">histidine kinase</fullName>
        <ecNumber evidence="2">2.7.13.3</ecNumber>
    </recommendedName>
</protein>
<comment type="caution">
    <text evidence="9">The sequence shown here is derived from an EMBL/GenBank/DDBJ whole genome shotgun (WGS) entry which is preliminary data.</text>
</comment>
<dbReference type="EC" id="2.7.13.3" evidence="2"/>
<dbReference type="InterPro" id="IPR036097">
    <property type="entry name" value="HisK_dim/P_sf"/>
</dbReference>
<dbReference type="CDD" id="cd00075">
    <property type="entry name" value="HATPase"/>
    <property type="match status" value="1"/>
</dbReference>
<comment type="catalytic activity">
    <reaction evidence="1">
        <text>ATP + protein L-histidine = ADP + protein N-phospho-L-histidine.</text>
        <dbReference type="EC" id="2.7.13.3"/>
    </reaction>
</comment>
<evidence type="ECO:0000259" key="8">
    <source>
        <dbReference type="PROSITE" id="PS50109"/>
    </source>
</evidence>
<dbReference type="PROSITE" id="PS50109">
    <property type="entry name" value="HIS_KIN"/>
    <property type="match status" value="1"/>
</dbReference>
<evidence type="ECO:0000256" key="6">
    <source>
        <dbReference type="ARBA" id="ARBA00023012"/>
    </source>
</evidence>
<proteinExistence type="predicted"/>
<dbReference type="Pfam" id="PF02518">
    <property type="entry name" value="HATPase_c"/>
    <property type="match status" value="1"/>
</dbReference>
<evidence type="ECO:0000256" key="4">
    <source>
        <dbReference type="ARBA" id="ARBA00022679"/>
    </source>
</evidence>
<evidence type="ECO:0000256" key="3">
    <source>
        <dbReference type="ARBA" id="ARBA00022553"/>
    </source>
</evidence>
<accession>A0ABV2T2J9</accession>
<feature type="transmembrane region" description="Helical" evidence="7">
    <location>
        <begin position="340"/>
        <end position="364"/>
    </location>
</feature>
<keyword evidence="3" id="KW-0597">Phosphoprotein</keyword>
<evidence type="ECO:0000256" key="2">
    <source>
        <dbReference type="ARBA" id="ARBA00012438"/>
    </source>
</evidence>
<dbReference type="PRINTS" id="PR00344">
    <property type="entry name" value="BCTRLSENSOR"/>
</dbReference>
<evidence type="ECO:0000256" key="1">
    <source>
        <dbReference type="ARBA" id="ARBA00000085"/>
    </source>
</evidence>
<keyword evidence="4" id="KW-0808">Transferase</keyword>
<dbReference type="SMART" id="SM00388">
    <property type="entry name" value="HisKA"/>
    <property type="match status" value="1"/>
</dbReference>
<dbReference type="InterPro" id="IPR003661">
    <property type="entry name" value="HisK_dim/P_dom"/>
</dbReference>
<dbReference type="RefSeq" id="WP_354659892.1">
    <property type="nucleotide sequence ID" value="NZ_JBEXAC010000001.1"/>
</dbReference>
<keyword evidence="5 9" id="KW-0418">Kinase</keyword>
<keyword evidence="10" id="KW-1185">Reference proteome</keyword>
<dbReference type="InterPro" id="IPR050736">
    <property type="entry name" value="Sensor_HK_Regulatory"/>
</dbReference>
<dbReference type="CDD" id="cd00082">
    <property type="entry name" value="HisKA"/>
    <property type="match status" value="1"/>
</dbReference>
<sequence>MAQPPAHDSLQKVLDKHVGRDTSRIKLLNQLARAYFTQNPVLTEQLSQEAMALSDSLAFATGKIWAIRNLSLVENSKGNLDRQMQLSFDALMLADSLKDLRALGIINNDIGNVFIEQENPRQALRYLKKALHIKRRLKESAEIARTLNNMGSSYMRLDMPDSALYFLKQSEQIKQTLNDRRGLAVTYENMGLIYFTWQQYDEALRFQQQAADYYREAENLHGLTKAYLNMGQAQTMLKDFKNAEKSLAAAATLNTSLKNAKNEMIYYKNRSQLDSARNNFTAALANYKEFAALNEAFFNVQKTKLIANTQQKYESEKKERENEMLKKEQLLHLATIRQQWMLVLAGALLLASLFVVTIVIYRLYRRQQELFRQLNSKSEEVSLQNHIILEQNAALGNLNEVKDKIFSVISHDLRSPLAILEGLLFLLRDDKISAAQFRYYTDELWRDMKNTAYMMDNLLHWASNQMKGIGVKADDFDITTLISQEFELLKTLARQKEVQLIHHLNNQVMVYADPDMIKLVLRNLINNAIKFTPPGGIITVSGKCDTQVIELSIQDNGVGIAPENQSRIFSNIYYSTVGTQNEKGCGLGLHLSKDFVERNHGKIWFISKPAKGTSFYFTIPLSDEVDAAPRPYTMIIQEQIPVNMSPAE</sequence>
<feature type="domain" description="Histidine kinase" evidence="8">
    <location>
        <begin position="408"/>
        <end position="623"/>
    </location>
</feature>
<dbReference type="SUPFAM" id="SSF55874">
    <property type="entry name" value="ATPase domain of HSP90 chaperone/DNA topoisomerase II/histidine kinase"/>
    <property type="match status" value="1"/>
</dbReference>
<dbReference type="InterPro" id="IPR011990">
    <property type="entry name" value="TPR-like_helical_dom_sf"/>
</dbReference>
<dbReference type="PANTHER" id="PTHR43711">
    <property type="entry name" value="TWO-COMPONENT HISTIDINE KINASE"/>
    <property type="match status" value="1"/>
</dbReference>
<keyword evidence="7" id="KW-0472">Membrane</keyword>
<keyword evidence="6" id="KW-0902">Two-component regulatory system</keyword>
<evidence type="ECO:0000313" key="9">
    <source>
        <dbReference type="EMBL" id="MET6997253.1"/>
    </source>
</evidence>
<gene>
    <name evidence="9" type="ORF">ABR189_07720</name>
</gene>
<evidence type="ECO:0000256" key="7">
    <source>
        <dbReference type="SAM" id="Phobius"/>
    </source>
</evidence>
<dbReference type="Proteomes" id="UP001549749">
    <property type="component" value="Unassembled WGS sequence"/>
</dbReference>
<dbReference type="GO" id="GO:0016301">
    <property type="term" value="F:kinase activity"/>
    <property type="evidence" value="ECO:0007669"/>
    <property type="project" value="UniProtKB-KW"/>
</dbReference>
<evidence type="ECO:0000313" key="10">
    <source>
        <dbReference type="Proteomes" id="UP001549749"/>
    </source>
</evidence>
<dbReference type="InterPro" id="IPR003594">
    <property type="entry name" value="HATPase_dom"/>
</dbReference>
<dbReference type="InterPro" id="IPR019734">
    <property type="entry name" value="TPR_rpt"/>
</dbReference>